<reference evidence="1 2" key="1">
    <citation type="journal article" date="2015" name="Genome Announc.">
        <title>Expanding the biotechnology potential of lactobacilli through comparative genomics of 213 strains and associated genera.</title>
        <authorList>
            <person name="Sun Z."/>
            <person name="Harris H.M."/>
            <person name="McCann A."/>
            <person name="Guo C."/>
            <person name="Argimon S."/>
            <person name="Zhang W."/>
            <person name="Yang X."/>
            <person name="Jeffery I.B."/>
            <person name="Cooney J.C."/>
            <person name="Kagawa T.F."/>
            <person name="Liu W."/>
            <person name="Song Y."/>
            <person name="Salvetti E."/>
            <person name="Wrobel A."/>
            <person name="Rasinkangas P."/>
            <person name="Parkhill J."/>
            <person name="Rea M.C."/>
            <person name="O'Sullivan O."/>
            <person name="Ritari J."/>
            <person name="Douillard F.P."/>
            <person name="Paul Ross R."/>
            <person name="Yang R."/>
            <person name="Briner A.E."/>
            <person name="Felis G.E."/>
            <person name="de Vos W.M."/>
            <person name="Barrangou R."/>
            <person name="Klaenhammer T.R."/>
            <person name="Caufield P.W."/>
            <person name="Cui Y."/>
            <person name="Zhang H."/>
            <person name="O'Toole P.W."/>
        </authorList>
    </citation>
    <scope>NUCLEOTIDE SEQUENCE [LARGE SCALE GENOMIC DNA]</scope>
    <source>
        <strain evidence="1 2">DSM 16045</strain>
    </source>
</reference>
<accession>A0A0R1VCM3</accession>
<dbReference type="Proteomes" id="UP000051739">
    <property type="component" value="Unassembled WGS sequence"/>
</dbReference>
<organism evidence="1 2">
    <name type="scientific">Limosilactobacillus gastricus DSM 16045</name>
    <dbReference type="NCBI Taxonomy" id="1423749"/>
    <lineage>
        <taxon>Bacteria</taxon>
        <taxon>Bacillati</taxon>
        <taxon>Bacillota</taxon>
        <taxon>Bacilli</taxon>
        <taxon>Lactobacillales</taxon>
        <taxon>Lactobacillaceae</taxon>
        <taxon>Limosilactobacillus</taxon>
    </lineage>
</organism>
<dbReference type="GO" id="GO:0004521">
    <property type="term" value="F:RNA endonuclease activity"/>
    <property type="evidence" value="ECO:0007669"/>
    <property type="project" value="InterPro"/>
</dbReference>
<dbReference type="EMBL" id="AZFN01000004">
    <property type="protein sequence ID" value="KRM03226.1"/>
    <property type="molecule type" value="Genomic_DNA"/>
</dbReference>
<name>A0A0R1VCM3_9LACO</name>
<evidence type="ECO:0000313" key="1">
    <source>
        <dbReference type="EMBL" id="KRM03226.1"/>
    </source>
</evidence>
<dbReference type="Gene3D" id="3.10.129.130">
    <property type="match status" value="1"/>
</dbReference>
<evidence type="ECO:0000313" key="2">
    <source>
        <dbReference type="Proteomes" id="UP000051739"/>
    </source>
</evidence>
<keyword evidence="2" id="KW-1185">Reference proteome</keyword>
<dbReference type="InterPro" id="IPR053735">
    <property type="entry name" value="Type_III_TA_endoRNase"/>
</dbReference>
<proteinExistence type="predicted"/>
<dbReference type="PATRIC" id="fig|1423749.3.peg.1341"/>
<dbReference type="AlphaFoldDB" id="A0A0R1VCM3"/>
<dbReference type="GO" id="GO:0003723">
    <property type="term" value="F:RNA binding"/>
    <property type="evidence" value="ECO:0007669"/>
    <property type="project" value="InterPro"/>
</dbReference>
<dbReference type="InterPro" id="IPR025911">
    <property type="entry name" value="ToxN/AbiQ_toxin"/>
</dbReference>
<sequence length="74" mass="8906">MDQVKSFKNSKEKSKYISFLKHQLKSINQLNLPEAATKLYNYRYEHPESSVARRCLDFKQLEIFSKEYDDEIDK</sequence>
<comment type="caution">
    <text evidence="1">The sequence shown here is derived from an EMBL/GenBank/DDBJ whole genome shotgun (WGS) entry which is preliminary data.</text>
</comment>
<gene>
    <name evidence="1" type="ORF">FC60_GL001310</name>
</gene>
<dbReference type="Pfam" id="PF13958">
    <property type="entry name" value="ToxN_toxin"/>
    <property type="match status" value="1"/>
</dbReference>
<protein>
    <submittedName>
        <fullName evidence="1">Uncharacterized protein</fullName>
    </submittedName>
</protein>